<keyword evidence="4 7" id="KW-0863">Zinc-finger</keyword>
<dbReference type="GO" id="GO:0006351">
    <property type="term" value="P:DNA-templated transcription"/>
    <property type="evidence" value="ECO:0007669"/>
    <property type="project" value="InterPro"/>
</dbReference>
<dbReference type="KEGG" id="trg:TRUGW13939_07474"/>
<keyword evidence="6" id="KW-0539">Nucleus</keyword>
<dbReference type="GeneID" id="55994967"/>
<dbReference type="EMBL" id="CP055901">
    <property type="protein sequence ID" value="QKX60331.1"/>
    <property type="molecule type" value="Genomic_DNA"/>
</dbReference>
<dbReference type="Gene3D" id="3.30.160.60">
    <property type="entry name" value="Classic Zinc Finger"/>
    <property type="match status" value="2"/>
</dbReference>
<proteinExistence type="predicted"/>
<evidence type="ECO:0000259" key="9">
    <source>
        <dbReference type="PROSITE" id="PS50157"/>
    </source>
</evidence>
<dbReference type="PROSITE" id="PS00028">
    <property type="entry name" value="ZINC_FINGER_C2H2_1"/>
    <property type="match status" value="2"/>
</dbReference>
<keyword evidence="5" id="KW-0862">Zinc</keyword>
<dbReference type="GO" id="GO:0005634">
    <property type="term" value="C:nucleus"/>
    <property type="evidence" value="ECO:0007669"/>
    <property type="project" value="UniProtKB-SubCell"/>
</dbReference>
<feature type="domain" description="C2H2-type" evidence="9">
    <location>
        <begin position="45"/>
        <end position="73"/>
    </location>
</feature>
<dbReference type="Proteomes" id="UP000509510">
    <property type="component" value="Chromosome IV"/>
</dbReference>
<dbReference type="RefSeq" id="XP_035346508.1">
    <property type="nucleotide sequence ID" value="XM_035490615.1"/>
</dbReference>
<evidence type="ECO:0000313" key="10">
    <source>
        <dbReference type="EMBL" id="QKX60331.1"/>
    </source>
</evidence>
<evidence type="ECO:0000256" key="2">
    <source>
        <dbReference type="ARBA" id="ARBA00022723"/>
    </source>
</evidence>
<organism evidence="10 11">
    <name type="scientific">Talaromyces rugulosus</name>
    <name type="common">Penicillium rugulosum</name>
    <dbReference type="NCBI Taxonomy" id="121627"/>
    <lineage>
        <taxon>Eukaryota</taxon>
        <taxon>Fungi</taxon>
        <taxon>Dikarya</taxon>
        <taxon>Ascomycota</taxon>
        <taxon>Pezizomycotina</taxon>
        <taxon>Eurotiomycetes</taxon>
        <taxon>Eurotiomycetidae</taxon>
        <taxon>Eurotiales</taxon>
        <taxon>Trichocomaceae</taxon>
        <taxon>Talaromyces</taxon>
        <taxon>Talaromyces sect. Islandici</taxon>
    </lineage>
</organism>
<dbReference type="GO" id="GO:0000785">
    <property type="term" value="C:chromatin"/>
    <property type="evidence" value="ECO:0007669"/>
    <property type="project" value="TreeGrafter"/>
</dbReference>
<sequence length="665" mass="75392">MEPSPSTGDQVKPFACPACPSHFTRQENLNRHIASVHRKSNLRPFACPQCAVSFSRSDLRKRHVRKFHPQQTNDSESSKSTVDRNRVDGTSQLSSAVPQLNSPVQLASSLFISRAQNPTENENHSSTFNNSNSNINNNTNGTKKNKDNNPESTTNLFTAHNISWLFKVPQFITAYFEKFHPLFPIIHQPTFDIACATEPLLQAIACNGAIYQSAGESHNISLGLFEAGLKFLDNYVQEAPCSAFRKLWVLQAYILFEHYAIYSCQDGLFTKALNIHRRIVDAARQYQLLQDGVTLNGASTAGEWELILQTQEVSFNEEDDNNANVEPRPAHGDLYENIMQLMNPNPRRRPLGFLWWSPFSCLMLIIQIQMMVRDLTTSSIFLFNNISSDENRHNLTILSEDNRAPIMRALEALADLMPNITTPGWSYIFNNNISVPAVDPTVWHPVWIAWHYTAMCLTHQDSLLTSGIVEYGLPAAISTTWELGKPRAKQHRDIYEDRDVIRVVNHFEMILLLLTRPSAGGYFGHSPTSATSRQFNGDQFTTILCFKACIMGWRVLRLMALTLERSAAYEALRLNKPSICSWSARVVLSRILGPINPDSQNLFISSQQNSELPQIEAASCEDQYLEWMEQTFALRSLRPMSRWILAVISETRLEESRNQTMTSFP</sequence>
<dbReference type="InterPro" id="IPR036236">
    <property type="entry name" value="Znf_C2H2_sf"/>
</dbReference>
<keyword evidence="2" id="KW-0479">Metal-binding</keyword>
<dbReference type="GO" id="GO:0008270">
    <property type="term" value="F:zinc ion binding"/>
    <property type="evidence" value="ECO:0007669"/>
    <property type="project" value="UniProtKB-KW"/>
</dbReference>
<dbReference type="SUPFAM" id="SSF57667">
    <property type="entry name" value="beta-beta-alpha zinc fingers"/>
    <property type="match status" value="1"/>
</dbReference>
<dbReference type="OrthoDB" id="1405595at2759"/>
<evidence type="ECO:0000256" key="6">
    <source>
        <dbReference type="ARBA" id="ARBA00023242"/>
    </source>
</evidence>
<evidence type="ECO:0000256" key="5">
    <source>
        <dbReference type="ARBA" id="ARBA00022833"/>
    </source>
</evidence>
<dbReference type="AlphaFoldDB" id="A0A7H8R3T1"/>
<protein>
    <recommendedName>
        <fullName evidence="9">C2H2-type domain-containing protein</fullName>
    </recommendedName>
</protein>
<feature type="region of interest" description="Disordered" evidence="8">
    <location>
        <begin position="63"/>
        <end position="86"/>
    </location>
</feature>
<dbReference type="PANTHER" id="PTHR40626">
    <property type="entry name" value="MIP31509P"/>
    <property type="match status" value="1"/>
</dbReference>
<name>A0A7H8R3T1_TALRU</name>
<reference evidence="11" key="1">
    <citation type="submission" date="2020-06" db="EMBL/GenBank/DDBJ databases">
        <title>A chromosome-scale genome assembly of Talaromyces rugulosus W13939.</title>
        <authorList>
            <person name="Wang B."/>
            <person name="Guo L."/>
            <person name="Ye K."/>
            <person name="Wang L."/>
        </authorList>
    </citation>
    <scope>NUCLEOTIDE SEQUENCE [LARGE SCALE GENOMIC DNA]</scope>
    <source>
        <strain evidence="11">W13939</strain>
    </source>
</reference>
<dbReference type="Pfam" id="PF04082">
    <property type="entry name" value="Fungal_trans"/>
    <property type="match status" value="1"/>
</dbReference>
<dbReference type="Pfam" id="PF00096">
    <property type="entry name" value="zf-C2H2"/>
    <property type="match status" value="1"/>
</dbReference>
<dbReference type="InterPro" id="IPR007219">
    <property type="entry name" value="XnlR_reg_dom"/>
</dbReference>
<gene>
    <name evidence="10" type="ORF">TRUGW13939_07474</name>
</gene>
<evidence type="ECO:0000256" key="3">
    <source>
        <dbReference type="ARBA" id="ARBA00022737"/>
    </source>
</evidence>
<evidence type="ECO:0000256" key="4">
    <source>
        <dbReference type="ARBA" id="ARBA00022771"/>
    </source>
</evidence>
<comment type="subcellular location">
    <subcellularLocation>
        <location evidence="1">Nucleus</location>
    </subcellularLocation>
</comment>
<dbReference type="InterPro" id="IPR051059">
    <property type="entry name" value="VerF-like"/>
</dbReference>
<dbReference type="GO" id="GO:0000978">
    <property type="term" value="F:RNA polymerase II cis-regulatory region sequence-specific DNA binding"/>
    <property type="evidence" value="ECO:0007669"/>
    <property type="project" value="InterPro"/>
</dbReference>
<dbReference type="PANTHER" id="PTHR40626:SF11">
    <property type="entry name" value="ZINC FINGER PROTEIN YPR022C"/>
    <property type="match status" value="1"/>
</dbReference>
<evidence type="ECO:0000256" key="8">
    <source>
        <dbReference type="SAM" id="MobiDB-lite"/>
    </source>
</evidence>
<evidence type="ECO:0000256" key="7">
    <source>
        <dbReference type="PROSITE-ProRule" id="PRU00042"/>
    </source>
</evidence>
<evidence type="ECO:0000256" key="1">
    <source>
        <dbReference type="ARBA" id="ARBA00004123"/>
    </source>
</evidence>
<feature type="region of interest" description="Disordered" evidence="8">
    <location>
        <begin position="117"/>
        <end position="151"/>
    </location>
</feature>
<dbReference type="PROSITE" id="PS50157">
    <property type="entry name" value="ZINC_FINGER_C2H2_2"/>
    <property type="match status" value="2"/>
</dbReference>
<accession>A0A7H8R3T1</accession>
<dbReference type="SMART" id="SM00355">
    <property type="entry name" value="ZnF_C2H2"/>
    <property type="match status" value="2"/>
</dbReference>
<dbReference type="CDD" id="cd12148">
    <property type="entry name" value="fungal_TF_MHR"/>
    <property type="match status" value="1"/>
</dbReference>
<keyword evidence="3" id="KW-0677">Repeat</keyword>
<feature type="compositionally biased region" description="Polar residues" evidence="8">
    <location>
        <begin position="69"/>
        <end position="80"/>
    </location>
</feature>
<evidence type="ECO:0000313" key="11">
    <source>
        <dbReference type="Proteomes" id="UP000509510"/>
    </source>
</evidence>
<feature type="compositionally biased region" description="Low complexity" evidence="8">
    <location>
        <begin position="124"/>
        <end position="142"/>
    </location>
</feature>
<dbReference type="InterPro" id="IPR013087">
    <property type="entry name" value="Znf_C2H2_type"/>
</dbReference>
<dbReference type="GO" id="GO:0000981">
    <property type="term" value="F:DNA-binding transcription factor activity, RNA polymerase II-specific"/>
    <property type="evidence" value="ECO:0007669"/>
    <property type="project" value="InterPro"/>
</dbReference>
<keyword evidence="11" id="KW-1185">Reference proteome</keyword>
<feature type="domain" description="C2H2-type" evidence="9">
    <location>
        <begin position="14"/>
        <end position="42"/>
    </location>
</feature>